<keyword evidence="3" id="KW-1185">Reference proteome</keyword>
<name>A0AAD5L530_PYTIN</name>
<protein>
    <submittedName>
        <fullName evidence="2">Uncharacterized protein</fullName>
    </submittedName>
</protein>
<gene>
    <name evidence="2" type="ORF">P43SY_010332</name>
</gene>
<keyword evidence="1" id="KW-0732">Signal</keyword>
<comment type="caution">
    <text evidence="2">The sequence shown here is derived from an EMBL/GenBank/DDBJ whole genome shotgun (WGS) entry which is preliminary data.</text>
</comment>
<dbReference type="AlphaFoldDB" id="A0AAD5L530"/>
<proteinExistence type="predicted"/>
<dbReference type="Proteomes" id="UP001209570">
    <property type="component" value="Unassembled WGS sequence"/>
</dbReference>
<organism evidence="2 3">
    <name type="scientific">Pythium insidiosum</name>
    <name type="common">Pythiosis disease agent</name>
    <dbReference type="NCBI Taxonomy" id="114742"/>
    <lineage>
        <taxon>Eukaryota</taxon>
        <taxon>Sar</taxon>
        <taxon>Stramenopiles</taxon>
        <taxon>Oomycota</taxon>
        <taxon>Peronosporomycetes</taxon>
        <taxon>Pythiales</taxon>
        <taxon>Pythiaceae</taxon>
        <taxon>Pythium</taxon>
    </lineage>
</organism>
<evidence type="ECO:0000313" key="2">
    <source>
        <dbReference type="EMBL" id="KAJ0388635.1"/>
    </source>
</evidence>
<dbReference type="EMBL" id="JAKCXM010007641">
    <property type="protein sequence ID" value="KAJ0388635.1"/>
    <property type="molecule type" value="Genomic_DNA"/>
</dbReference>
<reference evidence="2" key="1">
    <citation type="submission" date="2021-12" db="EMBL/GenBank/DDBJ databases">
        <title>Prjna785345.</title>
        <authorList>
            <person name="Rujirawat T."/>
            <person name="Krajaejun T."/>
        </authorList>
    </citation>
    <scope>NUCLEOTIDE SEQUENCE</scope>
    <source>
        <strain evidence="2">Pi057C3</strain>
    </source>
</reference>
<sequence>MMNEMMETALLHNLVLTCAVQADQPRHRPELALRVDNRSQISLSDVALSVILESESAGKRVVDQTLLADVGALSSQELRIPLDAAAIGLKGRVELAFTSPGTKQSKQYRSRRQQTL</sequence>
<accession>A0AAD5L530</accession>
<evidence type="ECO:0000256" key="1">
    <source>
        <dbReference type="SAM" id="SignalP"/>
    </source>
</evidence>
<evidence type="ECO:0000313" key="3">
    <source>
        <dbReference type="Proteomes" id="UP001209570"/>
    </source>
</evidence>
<feature type="chain" id="PRO_5042173450" evidence="1">
    <location>
        <begin position="23"/>
        <end position="116"/>
    </location>
</feature>
<feature type="signal peptide" evidence="1">
    <location>
        <begin position="1"/>
        <end position="22"/>
    </location>
</feature>